<dbReference type="Proteomes" id="UP000240830">
    <property type="component" value="Unassembled WGS sequence"/>
</dbReference>
<evidence type="ECO:0000256" key="7">
    <source>
        <dbReference type="SAM" id="MobiDB-lite"/>
    </source>
</evidence>
<dbReference type="InterPro" id="IPR008984">
    <property type="entry name" value="SMAD_FHA_dom_sf"/>
</dbReference>
<feature type="region of interest" description="Disordered" evidence="7">
    <location>
        <begin position="1"/>
        <end position="68"/>
    </location>
</feature>
<gene>
    <name evidence="10" type="ORF">PSACC_03319</name>
</gene>
<evidence type="ECO:0000259" key="9">
    <source>
        <dbReference type="PROSITE" id="PS50039"/>
    </source>
</evidence>
<keyword evidence="4" id="KW-0804">Transcription</keyword>
<dbReference type="SUPFAM" id="SSF46785">
    <property type="entry name" value="Winged helix' DNA-binding domain"/>
    <property type="match status" value="1"/>
</dbReference>
<dbReference type="PROSITE" id="PS50006">
    <property type="entry name" value="FHA_DOMAIN"/>
    <property type="match status" value="1"/>
</dbReference>
<evidence type="ECO:0000256" key="5">
    <source>
        <dbReference type="ARBA" id="ARBA00023242"/>
    </source>
</evidence>
<evidence type="ECO:0000259" key="8">
    <source>
        <dbReference type="PROSITE" id="PS50006"/>
    </source>
</evidence>
<accession>A0A2H9TGI2</accession>
<dbReference type="STRING" id="1246581.A0A2H9TGI2"/>
<dbReference type="OrthoDB" id="5954824at2759"/>
<dbReference type="InterPro" id="IPR018122">
    <property type="entry name" value="TF_fork_head_CS_1"/>
</dbReference>
<dbReference type="PROSITE" id="PS00658">
    <property type="entry name" value="FORK_HEAD_2"/>
    <property type="match status" value="1"/>
</dbReference>
<dbReference type="FunFam" id="1.10.10.10:FF:000135">
    <property type="entry name" value="forkhead box protein G1"/>
    <property type="match status" value="1"/>
</dbReference>
<dbReference type="InterPro" id="IPR036388">
    <property type="entry name" value="WH-like_DNA-bd_sf"/>
</dbReference>
<dbReference type="EMBL" id="MTSL01000205">
    <property type="protein sequence ID" value="PJF16884.1"/>
    <property type="molecule type" value="Genomic_DNA"/>
</dbReference>
<proteinExistence type="predicted"/>
<dbReference type="InterPro" id="IPR036390">
    <property type="entry name" value="WH_DNA-bd_sf"/>
</dbReference>
<dbReference type="PANTHER" id="PTHR45881:SF1">
    <property type="entry name" value="FORK HEAD PROTEIN HOMOLOG 2"/>
    <property type="match status" value="1"/>
</dbReference>
<dbReference type="AlphaFoldDB" id="A0A2H9TGI2"/>
<dbReference type="Gene3D" id="1.10.10.10">
    <property type="entry name" value="Winged helix-like DNA-binding domain superfamily/Winged helix DNA-binding domain"/>
    <property type="match status" value="1"/>
</dbReference>
<dbReference type="GO" id="GO:0005634">
    <property type="term" value="C:nucleus"/>
    <property type="evidence" value="ECO:0007669"/>
    <property type="project" value="UniProtKB-SubCell"/>
</dbReference>
<dbReference type="Gene3D" id="2.60.200.20">
    <property type="match status" value="1"/>
</dbReference>
<feature type="non-terminal residue" evidence="10">
    <location>
        <position position="400"/>
    </location>
</feature>
<organism evidence="10 11">
    <name type="scientific">Paramicrosporidium saccamoebae</name>
    <dbReference type="NCBI Taxonomy" id="1246581"/>
    <lineage>
        <taxon>Eukaryota</taxon>
        <taxon>Fungi</taxon>
        <taxon>Fungi incertae sedis</taxon>
        <taxon>Cryptomycota</taxon>
        <taxon>Cryptomycota incertae sedis</taxon>
        <taxon>Paramicrosporidium</taxon>
    </lineage>
</organism>
<dbReference type="PANTHER" id="PTHR45881">
    <property type="entry name" value="CHECKPOINT SUPPRESSOR 1-LIKE, ISOFORM A-RELATED"/>
    <property type="match status" value="1"/>
</dbReference>
<evidence type="ECO:0000256" key="3">
    <source>
        <dbReference type="ARBA" id="ARBA00023125"/>
    </source>
</evidence>
<evidence type="ECO:0000313" key="11">
    <source>
        <dbReference type="Proteomes" id="UP000240830"/>
    </source>
</evidence>
<reference evidence="10 11" key="1">
    <citation type="submission" date="2016-10" db="EMBL/GenBank/DDBJ databases">
        <title>The genome of Paramicrosporidium saccamoebae is the missing link in understanding Cryptomycota and Microsporidia evolution.</title>
        <authorList>
            <person name="Quandt C.A."/>
            <person name="Beaudet D."/>
            <person name="Corsaro D."/>
            <person name="Michel R."/>
            <person name="Corradi N."/>
            <person name="James T."/>
        </authorList>
    </citation>
    <scope>NUCLEOTIDE SEQUENCE [LARGE SCALE GENOMIC DNA]</scope>
    <source>
        <strain evidence="10 11">KSL3</strain>
    </source>
</reference>
<evidence type="ECO:0000256" key="2">
    <source>
        <dbReference type="ARBA" id="ARBA00023015"/>
    </source>
</evidence>
<feature type="compositionally biased region" description="Polar residues" evidence="7">
    <location>
        <begin position="58"/>
        <end position="68"/>
    </location>
</feature>
<dbReference type="InterPro" id="IPR001766">
    <property type="entry name" value="Fork_head_dom"/>
</dbReference>
<dbReference type="Pfam" id="PF00250">
    <property type="entry name" value="Forkhead"/>
    <property type="match status" value="1"/>
</dbReference>
<feature type="DNA-binding region" description="Fork-head" evidence="6">
    <location>
        <begin position="236"/>
        <end position="330"/>
    </location>
</feature>
<dbReference type="SMART" id="SM00339">
    <property type="entry name" value="FH"/>
    <property type="match status" value="1"/>
</dbReference>
<dbReference type="PROSITE" id="PS00657">
    <property type="entry name" value="FORK_HEAD_1"/>
    <property type="match status" value="1"/>
</dbReference>
<dbReference type="PRINTS" id="PR00053">
    <property type="entry name" value="FORKHEAD"/>
</dbReference>
<dbReference type="InterPro" id="IPR000253">
    <property type="entry name" value="FHA_dom"/>
</dbReference>
<feature type="domain" description="Fork-head" evidence="9">
    <location>
        <begin position="236"/>
        <end position="330"/>
    </location>
</feature>
<feature type="domain" description="FHA" evidence="8">
    <location>
        <begin position="92"/>
        <end position="151"/>
    </location>
</feature>
<feature type="compositionally biased region" description="Polar residues" evidence="7">
    <location>
        <begin position="324"/>
        <end position="336"/>
    </location>
</feature>
<feature type="region of interest" description="Disordered" evidence="7">
    <location>
        <begin position="324"/>
        <end position="349"/>
    </location>
</feature>
<feature type="region of interest" description="Disordered" evidence="7">
    <location>
        <begin position="183"/>
        <end position="233"/>
    </location>
</feature>
<keyword evidence="5 6" id="KW-0539">Nucleus</keyword>
<dbReference type="GO" id="GO:0000978">
    <property type="term" value="F:RNA polymerase II cis-regulatory region sequence-specific DNA binding"/>
    <property type="evidence" value="ECO:0007669"/>
    <property type="project" value="TreeGrafter"/>
</dbReference>
<evidence type="ECO:0000256" key="1">
    <source>
        <dbReference type="ARBA" id="ARBA00004123"/>
    </source>
</evidence>
<dbReference type="GO" id="GO:0000981">
    <property type="term" value="F:DNA-binding transcription factor activity, RNA polymerase II-specific"/>
    <property type="evidence" value="ECO:0007669"/>
    <property type="project" value="TreeGrafter"/>
</dbReference>
<feature type="compositionally biased region" description="Basic and acidic residues" evidence="7">
    <location>
        <begin position="31"/>
        <end position="40"/>
    </location>
</feature>
<dbReference type="SUPFAM" id="SSF49879">
    <property type="entry name" value="SMAD/FHA domain"/>
    <property type="match status" value="1"/>
</dbReference>
<keyword evidence="3 6" id="KW-0238">DNA-binding</keyword>
<dbReference type="CDD" id="cd00059">
    <property type="entry name" value="FH_FOX"/>
    <property type="match status" value="1"/>
</dbReference>
<dbReference type="Pfam" id="PF00498">
    <property type="entry name" value="FHA"/>
    <property type="match status" value="1"/>
</dbReference>
<dbReference type="PROSITE" id="PS50039">
    <property type="entry name" value="FORK_HEAD_3"/>
    <property type="match status" value="1"/>
</dbReference>
<name>A0A2H9TGI2_9FUNG</name>
<feature type="compositionally biased region" description="Low complexity" evidence="7">
    <location>
        <begin position="215"/>
        <end position="227"/>
    </location>
</feature>
<keyword evidence="11" id="KW-1185">Reference proteome</keyword>
<dbReference type="InterPro" id="IPR030456">
    <property type="entry name" value="TF_fork_head_CS_2"/>
</dbReference>
<comment type="subcellular location">
    <subcellularLocation>
        <location evidence="1 6">Nucleus</location>
    </subcellularLocation>
</comment>
<protein>
    <submittedName>
        <fullName evidence="10">Uncharacterized protein</fullName>
    </submittedName>
</protein>
<evidence type="ECO:0000256" key="6">
    <source>
        <dbReference type="PROSITE-ProRule" id="PRU00089"/>
    </source>
</evidence>
<dbReference type="CDD" id="cd22701">
    <property type="entry name" value="FHA_FKH1-like"/>
    <property type="match status" value="1"/>
</dbReference>
<comment type="caution">
    <text evidence="10">The sequence shown here is derived from an EMBL/GenBank/DDBJ whole genome shotgun (WGS) entry which is preliminary data.</text>
</comment>
<sequence>MQPAVLNSPDSIPFHSPPVTSPRTAPEQSNLDEKLNADIRPDEEEPAALSLARLSPEPNESVSRTRGTANPVRAYAKLQGKSWEYYIQKLSIVLGKSPENDFSASSGVDVFLGTSMAVSKKHLRIEYNTHEKQWELYCFGKTGVLVNDERYEPFCHPVPLVSRSVIVVEDVEFYFLLPLDSSGPEKPEAPSLRSRRRVRMRNSSSDSTSAKRRSISSSQDASAVSDSEVPPGDLSKPPLSYACLIAEAINSTADARLTLSGIYKFLSDKYPYFRYTKSGWQNSIRHNLSLNKAFRKIPRSMGEPGKGMFWVIDTNFKHLVESTGNGRRTVGRNKSLQPPGMNSAPTTPPLATRQHSVMLTTNFVPILPTRPVSATPMLAPQLLEAAAAMGHSTSKTDEES</sequence>
<evidence type="ECO:0000256" key="4">
    <source>
        <dbReference type="ARBA" id="ARBA00023163"/>
    </source>
</evidence>
<evidence type="ECO:0000313" key="10">
    <source>
        <dbReference type="EMBL" id="PJF16884.1"/>
    </source>
</evidence>
<keyword evidence="2" id="KW-0805">Transcription regulation</keyword>